<feature type="compositionally biased region" description="Low complexity" evidence="1">
    <location>
        <begin position="420"/>
        <end position="430"/>
    </location>
</feature>
<comment type="caution">
    <text evidence="2">The sequence shown here is derived from an EMBL/GenBank/DDBJ whole genome shotgun (WGS) entry which is preliminary data.</text>
</comment>
<feature type="region of interest" description="Disordered" evidence="1">
    <location>
        <begin position="1233"/>
        <end position="1424"/>
    </location>
</feature>
<feature type="compositionally biased region" description="Polar residues" evidence="1">
    <location>
        <begin position="1242"/>
        <end position="1257"/>
    </location>
</feature>
<feature type="region of interest" description="Disordered" evidence="1">
    <location>
        <begin position="641"/>
        <end position="663"/>
    </location>
</feature>
<feature type="region of interest" description="Disordered" evidence="1">
    <location>
        <begin position="1460"/>
        <end position="1486"/>
    </location>
</feature>
<dbReference type="Proteomes" id="UP001159042">
    <property type="component" value="Unassembled WGS sequence"/>
</dbReference>
<feature type="compositionally biased region" description="Basic and acidic residues" evidence="1">
    <location>
        <begin position="1329"/>
        <end position="1338"/>
    </location>
</feature>
<feature type="compositionally biased region" description="Basic and acidic residues" evidence="1">
    <location>
        <begin position="1368"/>
        <end position="1379"/>
    </location>
</feature>
<feature type="compositionally biased region" description="Low complexity" evidence="1">
    <location>
        <begin position="1389"/>
        <end position="1399"/>
    </location>
</feature>
<feature type="compositionally biased region" description="Basic and acidic residues" evidence="1">
    <location>
        <begin position="1293"/>
        <end position="1306"/>
    </location>
</feature>
<name>A0AAV8W9F6_9CUCU</name>
<feature type="compositionally biased region" description="Basic and acidic residues" evidence="1">
    <location>
        <begin position="1473"/>
        <end position="1486"/>
    </location>
</feature>
<feature type="compositionally biased region" description="Basic and acidic residues" evidence="1">
    <location>
        <begin position="37"/>
        <end position="50"/>
    </location>
</feature>
<feature type="compositionally biased region" description="Polar residues" evidence="1">
    <location>
        <begin position="265"/>
        <end position="285"/>
    </location>
</feature>
<feature type="region of interest" description="Disordered" evidence="1">
    <location>
        <begin position="1657"/>
        <end position="1680"/>
    </location>
</feature>
<feature type="compositionally biased region" description="Low complexity" evidence="1">
    <location>
        <begin position="207"/>
        <end position="240"/>
    </location>
</feature>
<feature type="region of interest" description="Disordered" evidence="1">
    <location>
        <begin position="23"/>
        <end position="535"/>
    </location>
</feature>
<dbReference type="EMBL" id="JANEYG010000005">
    <property type="protein sequence ID" value="KAJ8923260.1"/>
    <property type="molecule type" value="Genomic_DNA"/>
</dbReference>
<feature type="region of interest" description="Disordered" evidence="1">
    <location>
        <begin position="1087"/>
        <end position="1173"/>
    </location>
</feature>
<evidence type="ECO:0000256" key="1">
    <source>
        <dbReference type="SAM" id="MobiDB-lite"/>
    </source>
</evidence>
<feature type="compositionally biased region" description="Pro residues" evidence="1">
    <location>
        <begin position="62"/>
        <end position="76"/>
    </location>
</feature>
<evidence type="ECO:0000313" key="3">
    <source>
        <dbReference type="Proteomes" id="UP001159042"/>
    </source>
</evidence>
<gene>
    <name evidence="2" type="ORF">NQ315_001816</name>
</gene>
<accession>A0AAV8W9F6</accession>
<feature type="compositionally biased region" description="Basic and acidic residues" evidence="1">
    <location>
        <begin position="1148"/>
        <end position="1163"/>
    </location>
</feature>
<feature type="compositionally biased region" description="Low complexity" evidence="1">
    <location>
        <begin position="356"/>
        <end position="405"/>
    </location>
</feature>
<feature type="compositionally biased region" description="Acidic residues" evidence="1">
    <location>
        <begin position="1094"/>
        <end position="1108"/>
    </location>
</feature>
<feature type="compositionally biased region" description="Polar residues" evidence="1">
    <location>
        <begin position="1264"/>
        <end position="1292"/>
    </location>
</feature>
<organism evidence="2 3">
    <name type="scientific">Exocentrus adspersus</name>
    <dbReference type="NCBI Taxonomy" id="1586481"/>
    <lineage>
        <taxon>Eukaryota</taxon>
        <taxon>Metazoa</taxon>
        <taxon>Ecdysozoa</taxon>
        <taxon>Arthropoda</taxon>
        <taxon>Hexapoda</taxon>
        <taxon>Insecta</taxon>
        <taxon>Pterygota</taxon>
        <taxon>Neoptera</taxon>
        <taxon>Endopterygota</taxon>
        <taxon>Coleoptera</taxon>
        <taxon>Polyphaga</taxon>
        <taxon>Cucujiformia</taxon>
        <taxon>Chrysomeloidea</taxon>
        <taxon>Cerambycidae</taxon>
        <taxon>Lamiinae</taxon>
        <taxon>Acanthocinini</taxon>
        <taxon>Exocentrus</taxon>
    </lineage>
</organism>
<sequence length="1680" mass="190145">MVEVYPRTMDPPQCVQNAMMTKDKKPFTYTPGGIDLSEVRSPRMQRRIERNANLGGAGDVPKPQPPPPQNMGPLPPSVQAAMRPQPQVQVFPSGPPPPPPMARGGAPPPPPPFSAPPPPPPPTGPLPTQKVMMADNQVLERPDMTKIIPDNPMAMLRKTGGPAPRRSIVDEIFAQEGKAAPAPVTPPSGQRPYQPPVVDRGAPVSPVPQHLPQSQPQQYQPPKQQFQPQQQYQPPQQQYQPPQPQQWSPEAAKEPPRFQPPVIERQQTLPRQNNVQPEVKTSTAHLGSLYIPPVNQQQQQKRIVSPPSPPERNTDSPGLQTPPLREAPRPWQAKKTQQEEIPPWARREDQERPVAQNVQQSQSPPTQPQQQRWPQTRPVQQQQQQQQQQQPAQQYNQQSQPLQQPAGVPVRIIIRTNTGPAPYQQPQQQEPEAKVEAVYVTQPVVLQHPGPRIPGKQQQAPQQRVDNQPVDGSQTPTTPGSNRSLNRQQSWGNNPTQSNTFKIIQKITQTEDDDEDENVPITEHGPRYPQNFQQPPADQMRRMKLNEGDQNLMNKFKQEIHYHDEENPRYRGGHIPSKVFRLLDESGIHFFYIFGGGTQLLDFGNIDQTVGLTFNFCFLVPSGPQPQRKGPQVRTIPIQIENDDPPQPYVHPSEQVVPEPKKYTGSSIPSRSFKILQAMTAPDNCGKIIDSVIASNDDRYEATPYEHWGYDPNYPPYPPPPYWHDYYHYYYQEPQLGLSKEETASINGRATPINGRTTPRQTPTPRHTPVPFWNYMPPYPYPSRRATTVEPESDAETNPRSTPLPFWGETQGYPQYPAYYDPYYYPYYYGYPPMYPPYPYYPPSSDTDDFAGYSSTDEMSYYNNQKPRRRNSFSGIRATTPKIPKRAVTPTLFVRETVLNSKNDTEKPLDLDLDINTSESDSDTETEEDTRRNSVDSPLKSIKSVNNIHLYADDEVDSQSHCSDDEVGIEEYVEEDDEDVDEEGSVYIVDDETYPHQLSVIYEESERTDSRIRSASALSDSTTIAERSDDEDMSPNVANVNAPFKFSVSVTEEEKEAIKAMVSIGDREIKAFEDTLKNPVIPMEDLVDIKVENSDDEDEETQDSDEDDDKKSDESEDWWGIIGKEDDLPAPRPILKRKSDVYDESSSEEVKLDPGDEQKEEPIHTPTDTNPEEMVIEEVAKPKNNYARAKSVYDKIEDESEEESNNGKLIEMESFVETLERIQRESGLWNIQLPRKIRDNPKTMTTEQGRNRATNGNVGEDDSSTSYRNYNCSKSWSKGNEETTPVSASKNEAGTKKPFDSRKASEEVTESDETSEELDSSEDESEESDQQKENHSNNEAKPMSIQERIQALKETIRQKQSKLQIQEQEPKTCVKEKVSAIETNGQNRSKTTSTKSSVKSFEEYSEEEEGDSGVTSDMSRHISDTEEFPELKKLTKYQRAATHSRLFKLLQDECDDEEIQEETSDKFSSLSVRRNDAPKAEPPRRDQLSLPLKMNENESLCSSGITSPGSPVNEKLINELVQSLLKRKKGQVFRNMPKDKLFAAAARILQEDLEGLDLSSEDCSSFLSPLRGSTGSSTAAQTPQEFNSNYDEYKQYYESWSEAERLYDENYDILPSKAFKLLQEHSNLSKTGTIAGLLAKCPRVLSSKNIHKLVKLLESPDSPSPTPEKSLETNEVTSAS</sequence>
<feature type="compositionally biased region" description="Acidic residues" evidence="1">
    <location>
        <begin position="1307"/>
        <end position="1328"/>
    </location>
</feature>
<protein>
    <submittedName>
        <fullName evidence="2">Uncharacterized protein</fullName>
    </submittedName>
</protein>
<proteinExistence type="predicted"/>
<keyword evidence="3" id="KW-1185">Reference proteome</keyword>
<feature type="compositionally biased region" description="Pro residues" evidence="1">
    <location>
        <begin position="93"/>
        <end position="125"/>
    </location>
</feature>
<reference evidence="2 3" key="1">
    <citation type="journal article" date="2023" name="Insect Mol. Biol.">
        <title>Genome sequencing provides insights into the evolution of gene families encoding plant cell wall-degrading enzymes in longhorned beetles.</title>
        <authorList>
            <person name="Shin N.R."/>
            <person name="Okamura Y."/>
            <person name="Kirsch R."/>
            <person name="Pauchet Y."/>
        </authorList>
    </citation>
    <scope>NUCLEOTIDE SEQUENCE [LARGE SCALE GENOMIC DNA]</scope>
    <source>
        <strain evidence="2">EAD_L_NR</strain>
    </source>
</reference>
<evidence type="ECO:0000313" key="2">
    <source>
        <dbReference type="EMBL" id="KAJ8923260.1"/>
    </source>
</evidence>
<feature type="compositionally biased region" description="Polar residues" evidence="1">
    <location>
        <begin position="456"/>
        <end position="508"/>
    </location>
</feature>
<feature type="region of interest" description="Disordered" evidence="1">
    <location>
        <begin position="904"/>
        <end position="938"/>
    </location>
</feature>